<gene>
    <name evidence="15" type="ORF">F6X38_21530</name>
</gene>
<dbReference type="PANTHER" id="PTHR41523:SF8">
    <property type="entry name" value="ETHYLENE RESPONSE SENSOR PROTEIN"/>
    <property type="match status" value="1"/>
</dbReference>
<accession>A0A7V7PKG2</accession>
<dbReference type="Gene3D" id="3.30.450.20">
    <property type="entry name" value="PAS domain"/>
    <property type="match status" value="3"/>
</dbReference>
<dbReference type="SUPFAM" id="SSF55781">
    <property type="entry name" value="GAF domain-like"/>
    <property type="match status" value="4"/>
</dbReference>
<dbReference type="EC" id="2.7.13.3" evidence="2"/>
<name>A0A7V7PKG2_9HYPH</name>
<evidence type="ECO:0000256" key="4">
    <source>
        <dbReference type="ARBA" id="ARBA00022553"/>
    </source>
</evidence>
<dbReference type="Pfam" id="PF13188">
    <property type="entry name" value="PAS_8"/>
    <property type="match status" value="1"/>
</dbReference>
<keyword evidence="10" id="KW-0418">Kinase</keyword>
<keyword evidence="11" id="KW-0067">ATP-binding</keyword>
<dbReference type="PROSITE" id="PS50113">
    <property type="entry name" value="PAC"/>
    <property type="match status" value="1"/>
</dbReference>
<comment type="catalytic activity">
    <reaction evidence="1">
        <text>ATP + protein L-histidine = ADP + protein N-phospho-L-histidine.</text>
        <dbReference type="EC" id="2.7.13.3"/>
    </reaction>
</comment>
<dbReference type="NCBIfam" id="TIGR00229">
    <property type="entry name" value="sensory_box"/>
    <property type="match status" value="1"/>
</dbReference>
<dbReference type="RefSeq" id="WP_150973489.1">
    <property type="nucleotide sequence ID" value="NZ_VZDO01000024.1"/>
</dbReference>
<dbReference type="Pfam" id="PF13185">
    <property type="entry name" value="GAF_2"/>
    <property type="match status" value="1"/>
</dbReference>
<evidence type="ECO:0000313" key="16">
    <source>
        <dbReference type="Proteomes" id="UP000432089"/>
    </source>
</evidence>
<dbReference type="InterPro" id="IPR036890">
    <property type="entry name" value="HATPase_C_sf"/>
</dbReference>
<dbReference type="CDD" id="cd00130">
    <property type="entry name" value="PAS"/>
    <property type="match status" value="2"/>
</dbReference>
<feature type="domain" description="PAC" evidence="14">
    <location>
        <begin position="430"/>
        <end position="482"/>
    </location>
</feature>
<dbReference type="Gene3D" id="3.30.450.40">
    <property type="match status" value="4"/>
</dbReference>
<organism evidence="15 16">
    <name type="scientific">Plantimonas leprariae</name>
    <dbReference type="NCBI Taxonomy" id="2615207"/>
    <lineage>
        <taxon>Bacteria</taxon>
        <taxon>Pseudomonadati</taxon>
        <taxon>Pseudomonadota</taxon>
        <taxon>Alphaproteobacteria</taxon>
        <taxon>Hyphomicrobiales</taxon>
        <taxon>Aurantimonadaceae</taxon>
        <taxon>Plantimonas</taxon>
    </lineage>
</organism>
<dbReference type="PANTHER" id="PTHR41523">
    <property type="entry name" value="TWO-COMPONENT SYSTEM SENSOR PROTEIN"/>
    <property type="match status" value="1"/>
</dbReference>
<dbReference type="AlphaFoldDB" id="A0A7V7PKG2"/>
<evidence type="ECO:0000256" key="3">
    <source>
        <dbReference type="ARBA" id="ARBA00021740"/>
    </source>
</evidence>
<evidence type="ECO:0000256" key="11">
    <source>
        <dbReference type="ARBA" id="ARBA00022840"/>
    </source>
</evidence>
<keyword evidence="5" id="KW-0285">Flavoprotein</keyword>
<feature type="domain" description="PAS" evidence="13">
    <location>
        <begin position="355"/>
        <end position="428"/>
    </location>
</feature>
<comment type="caution">
    <text evidence="15">The sequence shown here is derived from an EMBL/GenBank/DDBJ whole genome shotgun (WGS) entry which is preliminary data.</text>
</comment>
<dbReference type="Pfam" id="PF07536">
    <property type="entry name" value="HWE_HK"/>
    <property type="match status" value="1"/>
</dbReference>
<keyword evidence="16" id="KW-1185">Reference proteome</keyword>
<evidence type="ECO:0000256" key="8">
    <source>
        <dbReference type="ARBA" id="ARBA00022737"/>
    </source>
</evidence>
<dbReference type="SMART" id="SM00911">
    <property type="entry name" value="HWE_HK"/>
    <property type="match status" value="1"/>
</dbReference>
<sequence length="1277" mass="138931">MTTHDPVLGRDERLGALHGYRVLDTPPERGFDDVVTLATQLCDMPVALVSLVDRRRQWFKARVGFEPCETDLDSSVCRHALGTAEILEIDDLTADPRTRDNPLVTGEPYIRFYAGAPLNTAEGLTLGTLCVIDTVPRPGGLTAPQRVGLRALANQVMAQLDLRRAVTQRDDSMREREADRQVALTEAARLETMIATQQAVAAAEADLGSVFQAVVDGALRVVDAADGAVVELRDGDDLVYDTVSGTSARHKGIRLPVGRTLSGKAVLAERPMHCADTEADPSMNHALAIGLGIRSMVVVPVTRRGEPIGALKVQSAKADAFSPRDVVMMQMLAGLVASAVSDVAEVKSQRALRQAEVRYRQTFESVTEFGVVVTDRDGTVTDWNAGAERIFGWTAEEIRGTDAERFFTPEDRAIDRIGAEMRASLRGGSAVDERWHLRKDGSRFYASGNMMPLRDDDGEHLGFIKIVRDRTEQHLAGLQLDETRRALEGSEAKWRGLFQNLQEGFVLGRVVRDADGRIVDWRYEEVNRAWADLVGIEPTTVVGRTVREVIPGVEDEWVNEFADVVKTGTAIRFTRQVGSLQRWYDGVAQAVGGDRFTVIFLETTERVLAERRREALRELGDALLDLDDPDAISGAAAAILGRALGVGWVGYGVVEADGETFVVPADWTADGYPSLAGTYRMDDYGGYAEDLRQGRTVVIPDIRLDPRTAGNTGPLEGVAVRSLVNLPIVERGRTVAILYVNDDHPREWTDAEVEFLRDAAGRTRAGVERRRAAKALAESQAVTVASETKWRSLFETLQEGFGLGTVVRDAGGRIVDWRYDEVNAAWGRLVGVDAGSLVGRTVREVFPGIEDEWVEGLGGVVDTGEARPFTGRVGILGRFYEGVAQPRGPETFTTIFVDVTERVERERRQDALLRLGDALRTLTDRQAITEAAAECLASGIEASRTGFASFDGTTDVADVLADRCAPGVPSVVGRHRLRDFGTHVDALKAGGTIAVDDVGTDPRTASGVGALRAIKVEAFLNLPVIDRGEFAALVFVNQDRPYAWSRDELEFVRQVGDRAQAAVARIAAEERRVLMNQELAHRLKNNLALVSSIVTQTLRSAPDMGSARKTLSDRIQTLSKAHDVLMTGRRDAAAVREVIRSAVTLHDDGDRLRLKGPKVGLGPRAALTLALICHELATNAGKYGALSAAGGHVDVSWSVAADPETRRPVLTFEWREVGGPPVTPPDRKSFGTRLIEMGLSGTTGGTAALDYASDGLRCRITASLAELQAEDEIEARD</sequence>
<dbReference type="InterPro" id="IPR003018">
    <property type="entry name" value="GAF"/>
</dbReference>
<protein>
    <recommendedName>
        <fullName evidence="3">Blue-light-activated histidine kinase</fullName>
        <ecNumber evidence="2">2.7.13.3</ecNumber>
    </recommendedName>
</protein>
<evidence type="ECO:0000256" key="6">
    <source>
        <dbReference type="ARBA" id="ARBA00022643"/>
    </source>
</evidence>
<evidence type="ECO:0000256" key="12">
    <source>
        <dbReference type="ARBA" id="ARBA00023026"/>
    </source>
</evidence>
<keyword evidence="6" id="KW-0288">FMN</keyword>
<dbReference type="InterPro" id="IPR000700">
    <property type="entry name" value="PAS-assoc_C"/>
</dbReference>
<dbReference type="InterPro" id="IPR035965">
    <property type="entry name" value="PAS-like_dom_sf"/>
</dbReference>
<evidence type="ECO:0000256" key="10">
    <source>
        <dbReference type="ARBA" id="ARBA00022777"/>
    </source>
</evidence>
<dbReference type="GO" id="GO:0005524">
    <property type="term" value="F:ATP binding"/>
    <property type="evidence" value="ECO:0007669"/>
    <property type="project" value="UniProtKB-KW"/>
</dbReference>
<keyword evidence="9" id="KW-0547">Nucleotide-binding</keyword>
<dbReference type="SUPFAM" id="SSF55785">
    <property type="entry name" value="PYP-like sensor domain (PAS domain)"/>
    <property type="match status" value="3"/>
</dbReference>
<dbReference type="GO" id="GO:0004673">
    <property type="term" value="F:protein histidine kinase activity"/>
    <property type="evidence" value="ECO:0007669"/>
    <property type="project" value="UniProtKB-EC"/>
</dbReference>
<dbReference type="InterPro" id="IPR013656">
    <property type="entry name" value="PAS_4"/>
</dbReference>
<evidence type="ECO:0000313" key="15">
    <source>
        <dbReference type="EMBL" id="KAB0676290.1"/>
    </source>
</evidence>
<evidence type="ECO:0000256" key="1">
    <source>
        <dbReference type="ARBA" id="ARBA00000085"/>
    </source>
</evidence>
<evidence type="ECO:0000256" key="7">
    <source>
        <dbReference type="ARBA" id="ARBA00022679"/>
    </source>
</evidence>
<dbReference type="Gene3D" id="3.30.565.10">
    <property type="entry name" value="Histidine kinase-like ATPase, C-terminal domain"/>
    <property type="match status" value="1"/>
</dbReference>
<dbReference type="Pfam" id="PF01590">
    <property type="entry name" value="GAF"/>
    <property type="match status" value="3"/>
</dbReference>
<keyword evidence="4" id="KW-0597">Phosphoprotein</keyword>
<evidence type="ECO:0000259" key="14">
    <source>
        <dbReference type="PROSITE" id="PS50113"/>
    </source>
</evidence>
<keyword evidence="12" id="KW-0843">Virulence</keyword>
<dbReference type="Pfam" id="PF08448">
    <property type="entry name" value="PAS_4"/>
    <property type="match status" value="1"/>
</dbReference>
<keyword evidence="7" id="KW-0808">Transferase</keyword>
<keyword evidence="8" id="KW-0677">Repeat</keyword>
<dbReference type="PROSITE" id="PS50112">
    <property type="entry name" value="PAS"/>
    <property type="match status" value="1"/>
</dbReference>
<dbReference type="InterPro" id="IPR011102">
    <property type="entry name" value="Sig_transdc_His_kinase_HWE"/>
</dbReference>
<evidence type="ECO:0000256" key="9">
    <source>
        <dbReference type="ARBA" id="ARBA00022741"/>
    </source>
</evidence>
<evidence type="ECO:0000256" key="5">
    <source>
        <dbReference type="ARBA" id="ARBA00022630"/>
    </source>
</evidence>
<dbReference type="EMBL" id="VZDO01000024">
    <property type="protein sequence ID" value="KAB0676290.1"/>
    <property type="molecule type" value="Genomic_DNA"/>
</dbReference>
<dbReference type="InterPro" id="IPR029016">
    <property type="entry name" value="GAF-like_dom_sf"/>
</dbReference>
<reference evidence="15 16" key="1">
    <citation type="submission" date="2019-09" db="EMBL/GenBank/DDBJ databases">
        <title>YIM 132180 draft genome.</title>
        <authorList>
            <person name="Zhang K."/>
        </authorList>
    </citation>
    <scope>NUCLEOTIDE SEQUENCE [LARGE SCALE GENOMIC DNA]</scope>
    <source>
        <strain evidence="15 16">YIM 132180</strain>
    </source>
</reference>
<dbReference type="InterPro" id="IPR000014">
    <property type="entry name" value="PAS"/>
</dbReference>
<evidence type="ECO:0000259" key="13">
    <source>
        <dbReference type="PROSITE" id="PS50112"/>
    </source>
</evidence>
<dbReference type="SMART" id="SM00065">
    <property type="entry name" value="GAF"/>
    <property type="match status" value="4"/>
</dbReference>
<evidence type="ECO:0000256" key="2">
    <source>
        <dbReference type="ARBA" id="ARBA00012438"/>
    </source>
</evidence>
<dbReference type="SMART" id="SM00091">
    <property type="entry name" value="PAS"/>
    <property type="match status" value="3"/>
</dbReference>
<dbReference type="Proteomes" id="UP000432089">
    <property type="component" value="Unassembled WGS sequence"/>
</dbReference>
<proteinExistence type="predicted"/>